<keyword evidence="1" id="KW-1133">Transmembrane helix</keyword>
<feature type="transmembrane region" description="Helical" evidence="1">
    <location>
        <begin position="220"/>
        <end position="242"/>
    </location>
</feature>
<organism evidence="2 3">
    <name type="scientific">Branchiibius hedensis</name>
    <dbReference type="NCBI Taxonomy" id="672460"/>
    <lineage>
        <taxon>Bacteria</taxon>
        <taxon>Bacillati</taxon>
        <taxon>Actinomycetota</taxon>
        <taxon>Actinomycetes</taxon>
        <taxon>Micrococcales</taxon>
        <taxon>Dermacoccaceae</taxon>
        <taxon>Branchiibius</taxon>
    </lineage>
</organism>
<evidence type="ECO:0000313" key="2">
    <source>
        <dbReference type="EMBL" id="SSA35446.1"/>
    </source>
</evidence>
<evidence type="ECO:0000256" key="1">
    <source>
        <dbReference type="SAM" id="Phobius"/>
    </source>
</evidence>
<keyword evidence="1" id="KW-0812">Transmembrane</keyword>
<proteinExistence type="predicted"/>
<feature type="transmembrane region" description="Helical" evidence="1">
    <location>
        <begin position="21"/>
        <end position="41"/>
    </location>
</feature>
<gene>
    <name evidence="2" type="ORF">SAMN04489750_2803</name>
</gene>
<dbReference type="AlphaFoldDB" id="A0A2Y8ZVA8"/>
<reference evidence="3" key="1">
    <citation type="submission" date="2016-10" db="EMBL/GenBank/DDBJ databases">
        <authorList>
            <person name="Varghese N."/>
            <person name="Submissions S."/>
        </authorList>
    </citation>
    <scope>NUCLEOTIDE SEQUENCE [LARGE SCALE GENOMIC DNA]</scope>
    <source>
        <strain evidence="3">DSM 22951</strain>
    </source>
</reference>
<feature type="transmembrane region" description="Helical" evidence="1">
    <location>
        <begin position="147"/>
        <end position="166"/>
    </location>
</feature>
<dbReference type="EMBL" id="UESZ01000001">
    <property type="protein sequence ID" value="SSA35446.1"/>
    <property type="molecule type" value="Genomic_DNA"/>
</dbReference>
<accession>A0A2Y8ZVA8</accession>
<dbReference type="OrthoDB" id="8481923at2"/>
<dbReference type="RefSeq" id="WP_109686717.1">
    <property type="nucleotide sequence ID" value="NZ_QGDN01000001.1"/>
</dbReference>
<sequence length="248" mass="26953">MPFTPAHIAAVLPATAKPRRWVVPAAWVVGSVVPDLVWFLFSTDAYNAAHSLRGVVTLDLAVGVVIVVAWRLIVLTPTRDALPAALGEQVPDRGTVRPWEWPAAALGVVAGALTHVVWDSFTHPGRWGSSRIPLLRDDIGPMPASRWAQYASGVIGVLIVVVYLVRRYHRHTGRPVVDRRLTPALRWVFLVAVLGVPVLLAAITGVHAMPEGIRIAGVAAVRRFSVTLLAMVVLASCLWWLLPRRTGP</sequence>
<name>A0A2Y8ZVA8_9MICO</name>
<keyword evidence="1" id="KW-0472">Membrane</keyword>
<protein>
    <recommendedName>
        <fullName evidence="4">DUF4184 family protein</fullName>
    </recommendedName>
</protein>
<keyword evidence="3" id="KW-1185">Reference proteome</keyword>
<feature type="transmembrane region" description="Helical" evidence="1">
    <location>
        <begin position="187"/>
        <end position="208"/>
    </location>
</feature>
<feature type="transmembrane region" description="Helical" evidence="1">
    <location>
        <begin position="53"/>
        <end position="73"/>
    </location>
</feature>
<dbReference type="Pfam" id="PF13803">
    <property type="entry name" value="DUF4184"/>
    <property type="match status" value="1"/>
</dbReference>
<evidence type="ECO:0000313" key="3">
    <source>
        <dbReference type="Proteomes" id="UP000250028"/>
    </source>
</evidence>
<dbReference type="InterPro" id="IPR025238">
    <property type="entry name" value="DUF4184"/>
</dbReference>
<dbReference type="Proteomes" id="UP000250028">
    <property type="component" value="Unassembled WGS sequence"/>
</dbReference>
<evidence type="ECO:0008006" key="4">
    <source>
        <dbReference type="Google" id="ProtNLM"/>
    </source>
</evidence>